<dbReference type="eggNOG" id="ENOG502ZHNI">
    <property type="taxonomic scope" value="Bacteria"/>
</dbReference>
<evidence type="ECO:0000256" key="1">
    <source>
        <dbReference type="SAM" id="MobiDB-lite"/>
    </source>
</evidence>
<evidence type="ECO:0000313" key="3">
    <source>
        <dbReference type="Proteomes" id="UP000005387"/>
    </source>
</evidence>
<dbReference type="Proteomes" id="UP000005387">
    <property type="component" value="Unassembled WGS sequence"/>
</dbReference>
<reference evidence="2 3" key="1">
    <citation type="submission" date="2010-07" db="EMBL/GenBank/DDBJ databases">
        <title>The draft genome of Paenibacillus curdlanolyticus YK9.</title>
        <authorList>
            <consortium name="US DOE Joint Genome Institute (JGI-PGF)"/>
            <person name="Lucas S."/>
            <person name="Copeland A."/>
            <person name="Lapidus A."/>
            <person name="Cheng J.-F."/>
            <person name="Bruce D."/>
            <person name="Goodwin L."/>
            <person name="Pitluck S."/>
            <person name="Land M.L."/>
            <person name="Hauser L."/>
            <person name="Chang Y.-J."/>
            <person name="Jeffries C."/>
            <person name="Anderson I.J."/>
            <person name="Johnson E."/>
            <person name="Loganathan U."/>
            <person name="Mulhopadhyay B."/>
            <person name="Kyrpides N."/>
            <person name="Woyke T.J."/>
        </authorList>
    </citation>
    <scope>NUCLEOTIDE SEQUENCE [LARGE SCALE GENOMIC DNA]</scope>
    <source>
        <strain evidence="2 3">YK9</strain>
    </source>
</reference>
<dbReference type="STRING" id="717606.PaecuDRAFT_1612"/>
<evidence type="ECO:0000313" key="2">
    <source>
        <dbReference type="EMBL" id="EFM11166.1"/>
    </source>
</evidence>
<dbReference type="RefSeq" id="WP_006037623.1">
    <property type="nucleotide sequence ID" value="NZ_AEDD01000004.1"/>
</dbReference>
<organism evidence="2 3">
    <name type="scientific">Paenibacillus curdlanolyticus YK9</name>
    <dbReference type="NCBI Taxonomy" id="717606"/>
    <lineage>
        <taxon>Bacteria</taxon>
        <taxon>Bacillati</taxon>
        <taxon>Bacillota</taxon>
        <taxon>Bacilli</taxon>
        <taxon>Bacillales</taxon>
        <taxon>Paenibacillaceae</taxon>
        <taxon>Paenibacillus</taxon>
    </lineage>
</organism>
<feature type="compositionally biased region" description="Acidic residues" evidence="1">
    <location>
        <begin position="117"/>
        <end position="127"/>
    </location>
</feature>
<dbReference type="OrthoDB" id="2661156at2"/>
<keyword evidence="3" id="KW-1185">Reference proteome</keyword>
<sequence>MSSTDNSALLFQFADSASAAAASDTLQEFGYDPVAHEGGRLHIHLEGSDLTSALEIALSHGGELVEEQPMDSTNLTGSAYGIDGIAIPAHTVNEDWTEAYAAGNSAYEDQPDGLSNWDDDAPDEDDYRPDGGSYNYISGDVHT</sequence>
<dbReference type="EMBL" id="AEDD01000004">
    <property type="protein sequence ID" value="EFM11166.1"/>
    <property type="molecule type" value="Genomic_DNA"/>
</dbReference>
<accession>E0I7L1</accession>
<name>E0I7L1_9BACL</name>
<proteinExistence type="predicted"/>
<gene>
    <name evidence="2" type="ORF">PaecuDRAFT_1612</name>
</gene>
<dbReference type="AlphaFoldDB" id="E0I7L1"/>
<protein>
    <submittedName>
        <fullName evidence="2">Uncharacterized protein</fullName>
    </submittedName>
</protein>
<feature type="region of interest" description="Disordered" evidence="1">
    <location>
        <begin position="103"/>
        <end position="143"/>
    </location>
</feature>